<accession>A0A3L6PD27</accession>
<keyword evidence="1" id="KW-1133">Transmembrane helix</keyword>
<dbReference type="GO" id="GO:0003697">
    <property type="term" value="F:single-stranded DNA binding"/>
    <property type="evidence" value="ECO:0007669"/>
    <property type="project" value="TreeGrafter"/>
</dbReference>
<evidence type="ECO:0000256" key="1">
    <source>
        <dbReference type="SAM" id="Phobius"/>
    </source>
</evidence>
<dbReference type="PANTHER" id="PTHR11630:SF47">
    <property type="entry name" value="DNA HELICASE MCM8"/>
    <property type="match status" value="1"/>
</dbReference>
<dbReference type="OrthoDB" id="422555at2759"/>
<keyword evidence="1" id="KW-0812">Transmembrane</keyword>
<dbReference type="PANTHER" id="PTHR11630">
    <property type="entry name" value="DNA REPLICATION LICENSING FACTOR MCM FAMILY MEMBER"/>
    <property type="match status" value="1"/>
</dbReference>
<keyword evidence="1" id="KW-0472">Membrane</keyword>
<organism evidence="2 3">
    <name type="scientific">Panicum miliaceum</name>
    <name type="common">Proso millet</name>
    <name type="synonym">Broomcorn millet</name>
    <dbReference type="NCBI Taxonomy" id="4540"/>
    <lineage>
        <taxon>Eukaryota</taxon>
        <taxon>Viridiplantae</taxon>
        <taxon>Streptophyta</taxon>
        <taxon>Embryophyta</taxon>
        <taxon>Tracheophyta</taxon>
        <taxon>Spermatophyta</taxon>
        <taxon>Magnoliopsida</taxon>
        <taxon>Liliopsida</taxon>
        <taxon>Poales</taxon>
        <taxon>Poaceae</taxon>
        <taxon>PACMAD clade</taxon>
        <taxon>Panicoideae</taxon>
        <taxon>Panicodae</taxon>
        <taxon>Paniceae</taxon>
        <taxon>Panicinae</taxon>
        <taxon>Panicum</taxon>
        <taxon>Panicum sect. Panicum</taxon>
    </lineage>
</organism>
<dbReference type="GO" id="GO:0017116">
    <property type="term" value="F:single-stranded DNA helicase activity"/>
    <property type="evidence" value="ECO:0007669"/>
    <property type="project" value="TreeGrafter"/>
</dbReference>
<gene>
    <name evidence="2" type="ORF">C2845_PMPSC055330</name>
</gene>
<protein>
    <submittedName>
        <fullName evidence="2">Uncharacterized protein</fullName>
    </submittedName>
</protein>
<dbReference type="AlphaFoldDB" id="A0A3L6PD27"/>
<dbReference type="EMBL" id="PQIB02000028">
    <property type="protein sequence ID" value="RLM53123.1"/>
    <property type="molecule type" value="Genomic_DNA"/>
</dbReference>
<dbReference type="GO" id="GO:0005634">
    <property type="term" value="C:nucleus"/>
    <property type="evidence" value="ECO:0007669"/>
    <property type="project" value="TreeGrafter"/>
</dbReference>
<dbReference type="Proteomes" id="UP000275267">
    <property type="component" value="Unassembled WGS sequence"/>
</dbReference>
<proteinExistence type="predicted"/>
<dbReference type="GO" id="GO:0042555">
    <property type="term" value="C:MCM complex"/>
    <property type="evidence" value="ECO:0007669"/>
    <property type="project" value="TreeGrafter"/>
</dbReference>
<dbReference type="GO" id="GO:0005524">
    <property type="term" value="F:ATP binding"/>
    <property type="evidence" value="ECO:0007669"/>
    <property type="project" value="InterPro"/>
</dbReference>
<dbReference type="InterPro" id="IPR031327">
    <property type="entry name" value="MCM"/>
</dbReference>
<sequence>MDYVKVEYDGRDILSLPIDFQQLQESCEFIKYELEESPKDVLLCMGAAAHLELASADDHEEGRVPRTIECELTEDLVDCLHPWGDRNGNWNRQVLNNYMDVGGGKSRSKNQGLYYLYLEAVSVRNLKSCAVSGEEIRASGICDLQTCTERDCDFAVSYKKEHGADVFRQILQSFCPSIYGHELVKGILYPIILYFILILCYIYLMLSQICLICFVVLVSAKNRPGIGR</sequence>
<comment type="caution">
    <text evidence="2">The sequence shown here is derived from an EMBL/GenBank/DDBJ whole genome shotgun (WGS) entry which is preliminary data.</text>
</comment>
<keyword evidence="3" id="KW-1185">Reference proteome</keyword>
<dbReference type="STRING" id="4540.A0A3L6PD27"/>
<reference evidence="3" key="1">
    <citation type="journal article" date="2019" name="Nat. Commun.">
        <title>The genome of broomcorn millet.</title>
        <authorList>
            <person name="Zou C."/>
            <person name="Miki D."/>
            <person name="Li D."/>
            <person name="Tang Q."/>
            <person name="Xiao L."/>
            <person name="Rajput S."/>
            <person name="Deng P."/>
            <person name="Jia W."/>
            <person name="Huang R."/>
            <person name="Zhang M."/>
            <person name="Sun Y."/>
            <person name="Hu J."/>
            <person name="Fu X."/>
            <person name="Schnable P.S."/>
            <person name="Li F."/>
            <person name="Zhang H."/>
            <person name="Feng B."/>
            <person name="Zhu X."/>
            <person name="Liu R."/>
            <person name="Schnable J.C."/>
            <person name="Zhu J.-K."/>
            <person name="Zhang H."/>
        </authorList>
    </citation>
    <scope>NUCLEOTIDE SEQUENCE [LARGE SCALE GENOMIC DNA]</scope>
</reference>
<dbReference type="Gene3D" id="2.40.50.140">
    <property type="entry name" value="Nucleic acid-binding proteins"/>
    <property type="match status" value="1"/>
</dbReference>
<dbReference type="InterPro" id="IPR012340">
    <property type="entry name" value="NA-bd_OB-fold"/>
</dbReference>
<evidence type="ECO:0000313" key="2">
    <source>
        <dbReference type="EMBL" id="RLM53123.1"/>
    </source>
</evidence>
<name>A0A3L6PD27_PANMI</name>
<feature type="transmembrane region" description="Helical" evidence="1">
    <location>
        <begin position="191"/>
        <end position="218"/>
    </location>
</feature>
<evidence type="ECO:0000313" key="3">
    <source>
        <dbReference type="Proteomes" id="UP000275267"/>
    </source>
</evidence>